<gene>
    <name evidence="4" type="ORF">PROFUN_10814</name>
</gene>
<keyword evidence="5" id="KW-1185">Reference proteome</keyword>
<feature type="domain" description="GRIP" evidence="3">
    <location>
        <begin position="1248"/>
        <end position="1297"/>
    </location>
</feature>
<accession>A0A2P6NCM2</accession>
<dbReference type="InParanoid" id="A0A2P6NCM2"/>
<feature type="coiled-coil region" evidence="1">
    <location>
        <begin position="301"/>
        <end position="338"/>
    </location>
</feature>
<sequence>MGQRLSKLTDTESRTKINLIYETTAVVLLVWKWKCSQNAIGFRKVIAQLSLVEANGGSRTTSGLVEGESLSDVYLKNYVDGPAMVHVTLDDKQYDTFAEVDLGRKQLKKDNSAPSIVLSPSKWLGKLSNKDDVESSESLLSDEEDHSPRQRSKSNERASLPTSSTSSDIIQIDRFSKVFSLSKLTQGSRVPAPPPPPAERTIIRKLSGTDDKKLSLSGLLPDSTQVYPKSTKDSGFIYIASPREGTNIPVPPPKPPTKRGETGKKGWTEKEFVRRIRNLEEEIRMGEGFKRALRETMQSQIDFLKMEQDLDREKMTRLERELTTRRKETENRDRLSREWNVSEEDLLASFKPDTPPLAIRELSLSGNVMDDKRGVLLFEKSYITPNVIAKQSAMTKKLKRQLAMERQKLDGIERSRQDRLSFMKKLEDTITASIDRHKEEKIFLDQLKEERIFLDQLSYLPSTKQAKSISSETIRTPEEEQVSRQLEEVNRQVDSLTKSTARLAEQVSTDQKQLETMQEQGNAFEKEAEQKSTVIQSNIVILEEALKSIEMLLEEAKALNESINNLNVQIVDLRTQIDRHKMEREENREQISKMEAQIRLQSKQMEDSLRNFEQLTATRDHKIKSLDAEISNLTERLSDERERLKNTEQTLERERLQAQKALEELNGYLENARAEHEHSKKIWAGEKGIMEGKMAELREDQAALVQLRAQHEVLKTIHEEDLQKLQKAKETEMLNIQLQADIEDREKVIADIKAEREEKVAQHESEKSAFQEQIDHLRNQSEEARNVATQNRIDFEMNVLSMQGQLDAAERKAEEEKRNCDLIRNELEVAKHVNEQARNQQYIMDSAAREGLSRQLERQLDEYKALSEQMASIQAEKWAEKEKHTQELSTLRLSLESANAEVEAKTQQNESLAQKLKEMEDKSIKWTQEHQQLQDMMATSEEKDKALAVLQKQLDQTNASLEEETQRARTTKEELLSTNVKLRDIEASNLQMQEAISRSPPPSAIAQFKHEVIQLRQQLIEKENESNRLREEHAQAVRRMELFQERSDSGSATTMTNNLREEVKKLRIDLRTAFDELSKEKRQKAEVESRLQTRMAELELLQASLKGLQERSTLYAKNLVSAVDQRHAAQVTSLEEKLRNVTGEMLQPPSEDSMTAREAELYQKLEKEGQLVRQLHLAVRELTDERDRLLGLQTETEHESSLEPSSPVKINRIPSTEIVESAMEKELYDLREWKSRTEDFIFEMERAKLHGITNSEYLKNVVLKFLVTDDAEKEKLLPVIASILQMNTEDVNKIKSAVAKRQQQVSSVPSGLFKLSQFAVNLAQNKSTRKLEPPKK</sequence>
<dbReference type="Gene3D" id="1.10.287.1490">
    <property type="match status" value="1"/>
</dbReference>
<keyword evidence="1" id="KW-0175">Coiled coil</keyword>
<evidence type="ECO:0000259" key="3">
    <source>
        <dbReference type="PROSITE" id="PS50913"/>
    </source>
</evidence>
<dbReference type="Gene3D" id="1.10.220.60">
    <property type="entry name" value="GRIP domain"/>
    <property type="match status" value="1"/>
</dbReference>
<dbReference type="OrthoDB" id="1926336at2759"/>
<evidence type="ECO:0000256" key="1">
    <source>
        <dbReference type="SAM" id="Coils"/>
    </source>
</evidence>
<evidence type="ECO:0000313" key="4">
    <source>
        <dbReference type="EMBL" id="PRP81714.1"/>
    </source>
</evidence>
<evidence type="ECO:0000313" key="5">
    <source>
        <dbReference type="Proteomes" id="UP000241769"/>
    </source>
</evidence>
<evidence type="ECO:0000256" key="2">
    <source>
        <dbReference type="SAM" id="MobiDB-lite"/>
    </source>
</evidence>
<dbReference type="Pfam" id="PF01465">
    <property type="entry name" value="GRIP"/>
    <property type="match status" value="1"/>
</dbReference>
<feature type="coiled-coil region" evidence="1">
    <location>
        <begin position="539"/>
        <end position="710"/>
    </location>
</feature>
<feature type="coiled-coil region" evidence="1">
    <location>
        <begin position="479"/>
        <end position="506"/>
    </location>
</feature>
<dbReference type="Proteomes" id="UP000241769">
    <property type="component" value="Unassembled WGS sequence"/>
</dbReference>
<feature type="coiled-coil region" evidence="1">
    <location>
        <begin position="735"/>
        <end position="978"/>
    </location>
</feature>
<dbReference type="PROSITE" id="PS50913">
    <property type="entry name" value="GRIP"/>
    <property type="match status" value="1"/>
</dbReference>
<feature type="region of interest" description="Disordered" evidence="2">
    <location>
        <begin position="242"/>
        <end position="264"/>
    </location>
</feature>
<dbReference type="SMART" id="SM00755">
    <property type="entry name" value="Grip"/>
    <property type="match status" value="1"/>
</dbReference>
<feature type="region of interest" description="Disordered" evidence="2">
    <location>
        <begin position="134"/>
        <end position="166"/>
    </location>
</feature>
<protein>
    <submittedName>
        <fullName evidence="4">Putative kinesin</fullName>
    </submittedName>
</protein>
<name>A0A2P6NCM2_9EUKA</name>
<dbReference type="EMBL" id="MDYQ01000120">
    <property type="protein sequence ID" value="PRP81714.1"/>
    <property type="molecule type" value="Genomic_DNA"/>
</dbReference>
<organism evidence="4 5">
    <name type="scientific">Planoprotostelium fungivorum</name>
    <dbReference type="NCBI Taxonomy" id="1890364"/>
    <lineage>
        <taxon>Eukaryota</taxon>
        <taxon>Amoebozoa</taxon>
        <taxon>Evosea</taxon>
        <taxon>Variosea</taxon>
        <taxon>Cavosteliida</taxon>
        <taxon>Cavosteliaceae</taxon>
        <taxon>Planoprotostelium</taxon>
    </lineage>
</organism>
<proteinExistence type="predicted"/>
<feature type="coiled-coil region" evidence="1">
    <location>
        <begin position="1005"/>
        <end position="1111"/>
    </location>
</feature>
<dbReference type="InterPro" id="IPR000237">
    <property type="entry name" value="GRIP_dom"/>
</dbReference>
<comment type="caution">
    <text evidence="4">The sequence shown here is derived from an EMBL/GenBank/DDBJ whole genome shotgun (WGS) entry which is preliminary data.</text>
</comment>
<reference evidence="4 5" key="1">
    <citation type="journal article" date="2018" name="Genome Biol. Evol.">
        <title>Multiple Roots of Fruiting Body Formation in Amoebozoa.</title>
        <authorList>
            <person name="Hillmann F."/>
            <person name="Forbes G."/>
            <person name="Novohradska S."/>
            <person name="Ferling I."/>
            <person name="Riege K."/>
            <person name="Groth M."/>
            <person name="Westermann M."/>
            <person name="Marz M."/>
            <person name="Spaller T."/>
            <person name="Winckler T."/>
            <person name="Schaap P."/>
            <person name="Glockner G."/>
        </authorList>
    </citation>
    <scope>NUCLEOTIDE SEQUENCE [LARGE SCALE GENOMIC DNA]</scope>
    <source>
        <strain evidence="4 5">Jena</strain>
    </source>
</reference>